<dbReference type="InterPro" id="IPR002877">
    <property type="entry name" value="RNA_MeTrfase_FtsJ_dom"/>
</dbReference>
<dbReference type="AlphaFoldDB" id="A0A6A6B051"/>
<dbReference type="GO" id="GO:0008168">
    <property type="term" value="F:methyltransferase activity"/>
    <property type="evidence" value="ECO:0007669"/>
    <property type="project" value="InterPro"/>
</dbReference>
<dbReference type="OrthoDB" id="417125at2759"/>
<dbReference type="Gene3D" id="3.40.50.150">
    <property type="entry name" value="Vaccinia Virus protein VP39"/>
    <property type="match status" value="1"/>
</dbReference>
<dbReference type="Pfam" id="PF01728">
    <property type="entry name" value="FtsJ"/>
    <property type="match status" value="1"/>
</dbReference>
<dbReference type="Proteomes" id="UP000799438">
    <property type="component" value="Unassembled WGS sequence"/>
</dbReference>
<proteinExistence type="predicted"/>
<dbReference type="InterPro" id="IPR029063">
    <property type="entry name" value="SAM-dependent_MTases_sf"/>
</dbReference>
<evidence type="ECO:0000313" key="3">
    <source>
        <dbReference type="Proteomes" id="UP000799438"/>
    </source>
</evidence>
<dbReference type="GeneID" id="54304040"/>
<evidence type="ECO:0000313" key="2">
    <source>
        <dbReference type="EMBL" id="KAF2136081.1"/>
    </source>
</evidence>
<reference evidence="2" key="1">
    <citation type="journal article" date="2020" name="Stud. Mycol.">
        <title>101 Dothideomycetes genomes: a test case for predicting lifestyles and emergence of pathogens.</title>
        <authorList>
            <person name="Haridas S."/>
            <person name="Albert R."/>
            <person name="Binder M."/>
            <person name="Bloem J."/>
            <person name="Labutti K."/>
            <person name="Salamov A."/>
            <person name="Andreopoulos B."/>
            <person name="Baker S."/>
            <person name="Barry K."/>
            <person name="Bills G."/>
            <person name="Bluhm B."/>
            <person name="Cannon C."/>
            <person name="Castanera R."/>
            <person name="Culley D."/>
            <person name="Daum C."/>
            <person name="Ezra D."/>
            <person name="Gonzalez J."/>
            <person name="Henrissat B."/>
            <person name="Kuo A."/>
            <person name="Liang C."/>
            <person name="Lipzen A."/>
            <person name="Lutzoni F."/>
            <person name="Magnuson J."/>
            <person name="Mondo S."/>
            <person name="Nolan M."/>
            <person name="Ohm R."/>
            <person name="Pangilinan J."/>
            <person name="Park H.-J."/>
            <person name="Ramirez L."/>
            <person name="Alfaro M."/>
            <person name="Sun H."/>
            <person name="Tritt A."/>
            <person name="Yoshinaga Y."/>
            <person name="Zwiers L.-H."/>
            <person name="Turgeon B."/>
            <person name="Goodwin S."/>
            <person name="Spatafora J."/>
            <person name="Crous P."/>
            <person name="Grigoriev I."/>
        </authorList>
    </citation>
    <scope>NUCLEOTIDE SEQUENCE</scope>
    <source>
        <strain evidence="2">CBS 121167</strain>
    </source>
</reference>
<sequence length="345" mass="39441">MDDTSCEDFSPNRLIREFLCERVLVFKELAALRDEGWANPSGDDYFKQQRKRADEAGPKEQRWFFHMMQQIGDEMENATGFLSQLVCEKDPPKVLDLCMAPGGFSAMIRQRLPTAEIHGISLPHSKGGHKLLFGHSDPRIRILFTDITMHSSEMGATSIPPDHPEAAAFIQSRPYLSEAFDLAICDGQVLRNHPRQSYREQVEASRLILSQLVFSLQRIKPGGTIVILLHKLDSWDSLELLYTFSKFAQIQLFKPEKKHAMRSSFYLIAKGMDPYAPSALSAVESWKEAWSCVTFRFCREIFPSEQMVKTMLAQFGERLIELGLPLWNIQAKALRRLGFLKQKAK</sequence>
<dbReference type="EMBL" id="ML995535">
    <property type="protein sequence ID" value="KAF2136081.1"/>
    <property type="molecule type" value="Genomic_DNA"/>
</dbReference>
<gene>
    <name evidence="2" type="ORF">K452DRAFT_362768</name>
</gene>
<evidence type="ECO:0000259" key="1">
    <source>
        <dbReference type="Pfam" id="PF01728"/>
    </source>
</evidence>
<keyword evidence="3" id="KW-1185">Reference proteome</keyword>
<name>A0A6A6B051_9PEZI</name>
<dbReference type="RefSeq" id="XP_033391799.1">
    <property type="nucleotide sequence ID" value="XM_033546534.1"/>
</dbReference>
<organism evidence="2 3">
    <name type="scientific">Aplosporella prunicola CBS 121167</name>
    <dbReference type="NCBI Taxonomy" id="1176127"/>
    <lineage>
        <taxon>Eukaryota</taxon>
        <taxon>Fungi</taxon>
        <taxon>Dikarya</taxon>
        <taxon>Ascomycota</taxon>
        <taxon>Pezizomycotina</taxon>
        <taxon>Dothideomycetes</taxon>
        <taxon>Dothideomycetes incertae sedis</taxon>
        <taxon>Botryosphaeriales</taxon>
        <taxon>Aplosporellaceae</taxon>
        <taxon>Aplosporella</taxon>
    </lineage>
</organism>
<dbReference type="SUPFAM" id="SSF53335">
    <property type="entry name" value="S-adenosyl-L-methionine-dependent methyltransferases"/>
    <property type="match status" value="1"/>
</dbReference>
<feature type="domain" description="Ribosomal RNA methyltransferase FtsJ" evidence="1">
    <location>
        <begin position="93"/>
        <end position="271"/>
    </location>
</feature>
<dbReference type="GO" id="GO:0032259">
    <property type="term" value="P:methylation"/>
    <property type="evidence" value="ECO:0007669"/>
    <property type="project" value="InterPro"/>
</dbReference>
<protein>
    <recommendedName>
        <fullName evidence="1">Ribosomal RNA methyltransferase FtsJ domain-containing protein</fullName>
    </recommendedName>
</protein>
<accession>A0A6A6B051</accession>